<dbReference type="RefSeq" id="WP_042681580.1">
    <property type="nucleotide sequence ID" value="NZ_CP006965.1"/>
</dbReference>
<dbReference type="SUPFAM" id="SSF69318">
    <property type="entry name" value="Integrin alpha N-terminal domain"/>
    <property type="match status" value="1"/>
</dbReference>
<dbReference type="OrthoDB" id="102130at2157"/>
<name>W0I3Z4_9EURY</name>
<dbReference type="GeneID" id="24907851"/>
<reference evidence="1 2" key="1">
    <citation type="journal article" date="2014" name="Int. J. Syst. Evol. Microbiol.">
        <title>Thermococcus paralvinellae sp. nov. and Thermococcus cleftensis sp. nov. of hyperthermophilic heterotrophs from deep-sea hydrothermal vents.</title>
        <authorList>
            <person name="Hensley S.A."/>
            <person name="Jung J.H."/>
            <person name="Park C.S."/>
            <person name="Holden J.F."/>
        </authorList>
    </citation>
    <scope>NUCLEOTIDE SEQUENCE [LARGE SCALE GENOMIC DNA]</scope>
    <source>
        <strain evidence="1 2">ES1</strain>
    </source>
</reference>
<dbReference type="InterPro" id="IPR028994">
    <property type="entry name" value="Integrin_alpha_N"/>
</dbReference>
<evidence type="ECO:0000313" key="1">
    <source>
        <dbReference type="EMBL" id="AHF80811.1"/>
    </source>
</evidence>
<dbReference type="EMBL" id="CP006965">
    <property type="protein sequence ID" value="AHF80811.1"/>
    <property type="molecule type" value="Genomic_DNA"/>
</dbReference>
<dbReference type="InterPro" id="IPR018247">
    <property type="entry name" value="EF_Hand_1_Ca_BS"/>
</dbReference>
<dbReference type="HOGENOM" id="CLU_057270_0_0_2"/>
<evidence type="ECO:0000313" key="2">
    <source>
        <dbReference type="Proteomes" id="UP000019027"/>
    </source>
</evidence>
<gene>
    <name evidence="1" type="ORF">TES1_1433</name>
</gene>
<organism evidence="1 2">
    <name type="scientific">Thermococcus paralvinellae</name>
    <dbReference type="NCBI Taxonomy" id="582419"/>
    <lineage>
        <taxon>Archaea</taxon>
        <taxon>Methanobacteriati</taxon>
        <taxon>Methanobacteriota</taxon>
        <taxon>Thermococci</taxon>
        <taxon>Thermococcales</taxon>
        <taxon>Thermococcaceae</taxon>
        <taxon>Thermococcus</taxon>
    </lineage>
</organism>
<dbReference type="STRING" id="582419.TES1_1433"/>
<protein>
    <submittedName>
        <fullName evidence="1">Calcium-binding protein</fullName>
    </submittedName>
</protein>
<proteinExistence type="predicted"/>
<accession>W0I3Z4</accession>
<dbReference type="AlphaFoldDB" id="W0I3Z4"/>
<dbReference type="PROSITE" id="PS00018">
    <property type="entry name" value="EF_HAND_1"/>
    <property type="match status" value="1"/>
</dbReference>
<dbReference type="KEGG" id="ths:TES1_1433"/>
<dbReference type="Proteomes" id="UP000019027">
    <property type="component" value="Chromosome"/>
</dbReference>
<sequence length="393" mass="43316">MGKLTTLLVILLILGGLYYLYAKNPDVIKNVTDNTRNIGKEISGQLSNDNGASLKGSGWSDTDNDGSADIYVGTGFIAISVNESYVITKDRNNDGRIDAMYIDTTGDGNFDTAYLDEDYNGKTDTWFTTFNGIKSYAWDLSGDGIPDVYDTNGDGKIDAWDLNSDGIIDEKDVDYDGTSDLHDYDFDGIFDEFEGGPNIVPPENTTGGFTCPSTQEEAYRLFVQAYNNVTSLQQANAEQERIKEAYAKYLEAKACHDSFLNQSTATSTMVKGSFGEVHEAVLSTRDRMVINFSTGELGNEEGDLMIEPWCVDYPALLGNFIDVGKKNLEDVTSSDIPLSWSSSENSQQVEVGHVYISLNRDGSYTAFVIVSHEKISDCDHTVVIRYRNLEDGS</sequence>
<keyword evidence="2" id="KW-1185">Reference proteome</keyword>